<dbReference type="STRING" id="1391627.SAMN05216464_10227"/>
<dbReference type="AlphaFoldDB" id="A0A1G6W2N5"/>
<dbReference type="PANTHER" id="PTHR30108">
    <property type="entry name" value="3-OCTAPRENYL-4-HYDROXYBENZOATE CARBOXY-LYASE-RELATED"/>
    <property type="match status" value="1"/>
</dbReference>
<dbReference type="OrthoDB" id="9809841at2"/>
<gene>
    <name evidence="4" type="ORF">SAMN05216464_10227</name>
</gene>
<name>A0A1G6W2N5_9SPHI</name>
<dbReference type="Pfam" id="PF20695">
    <property type="entry name" value="UbiD_N"/>
    <property type="match status" value="1"/>
</dbReference>
<keyword evidence="5" id="KW-1185">Reference proteome</keyword>
<evidence type="ECO:0000259" key="3">
    <source>
        <dbReference type="Pfam" id="PF20696"/>
    </source>
</evidence>
<feature type="domain" description="3-octaprenyl-4-hydroxybenzoate carboxy-lyase-like N-terminal" evidence="2">
    <location>
        <begin position="10"/>
        <end position="87"/>
    </location>
</feature>
<dbReference type="Gene3D" id="3.40.1670.10">
    <property type="entry name" value="UbiD C-terminal domain-like"/>
    <property type="match status" value="1"/>
</dbReference>
<dbReference type="EMBL" id="FNAI01000002">
    <property type="protein sequence ID" value="SDD60069.1"/>
    <property type="molecule type" value="Genomic_DNA"/>
</dbReference>
<dbReference type="SUPFAM" id="SSF50475">
    <property type="entry name" value="FMN-binding split barrel"/>
    <property type="match status" value="1"/>
</dbReference>
<accession>A0A1G6W2N5</accession>
<proteinExistence type="predicted"/>
<organism evidence="4 5">
    <name type="scientific">Mucilaginibacter pineti</name>
    <dbReference type="NCBI Taxonomy" id="1391627"/>
    <lineage>
        <taxon>Bacteria</taxon>
        <taxon>Pseudomonadati</taxon>
        <taxon>Bacteroidota</taxon>
        <taxon>Sphingobacteriia</taxon>
        <taxon>Sphingobacteriales</taxon>
        <taxon>Sphingobacteriaceae</taxon>
        <taxon>Mucilaginibacter</taxon>
    </lineage>
</organism>
<evidence type="ECO:0000313" key="4">
    <source>
        <dbReference type="EMBL" id="SDD60069.1"/>
    </source>
</evidence>
<feature type="domain" description="3-octaprenyl-4-hydroxybenzoate carboxy-lyase-like Rift-related" evidence="1">
    <location>
        <begin position="126"/>
        <end position="318"/>
    </location>
</feature>
<dbReference type="Proteomes" id="UP000199072">
    <property type="component" value="Unassembled WGS sequence"/>
</dbReference>
<dbReference type="SUPFAM" id="SSF143968">
    <property type="entry name" value="UbiD C-terminal domain-like"/>
    <property type="match status" value="2"/>
</dbReference>
<dbReference type="GO" id="GO:0005737">
    <property type="term" value="C:cytoplasm"/>
    <property type="evidence" value="ECO:0007669"/>
    <property type="project" value="TreeGrafter"/>
</dbReference>
<evidence type="ECO:0000259" key="1">
    <source>
        <dbReference type="Pfam" id="PF01977"/>
    </source>
</evidence>
<dbReference type="InterPro" id="IPR049383">
    <property type="entry name" value="UbiD-like_N"/>
</dbReference>
<sequence length="615" mass="68172">MGYKSLQACIADLEKNGHLVRIKDEVDPYLQMAAIHLRVFENQGPAILFENVKGSKFPAVSNLFGTLERSKFIFRDTLDKIKTLVELKNDPIKAIKNPFKYTNVALTALSALPMKGSGRSAPVNFSKCKISDIPQIVNWPMDGGPFVTMPQVYTEDADKPGIMNANLGMYRIQLAGNDYILNEEIGLHYQLHRGIGVHQTKANAKGQPLKVSIFVGGPPSHPVAAVMPLPEGLSEMTFAGALGNRRFRYFYDDEGFCISSDADFVITGTVMPLENKPEGPFGDHLGYYSLKHPFPLLKVHNVYHRKDAVWSFTVVGRPPQEDTSFGALIHEISGAAIPKEIPGLHAVNAVDAAGVHPLLFAIGSERYTPYIKERKPQEILTIANHILGKSQLSLAKYLLIAAEGDDPNLNVNNIEPFLKHILERADFTRDLHFYTRTTIDTLDYSGDGLNTGSKVAITVAGDIKRELWTALPSWFELPRPVNTYKMAMPGVLMVEVPKHVNHKDMDNIVSIIDYKLKEDADELTGLALIVLCDDAAFAAENINNFVWITFTRSNPSHDIYGIGSFTDHKHWGCTGPLIIDARIKPHHAPVLERDAEVEKQIDKMGEKGGALYGII</sequence>
<evidence type="ECO:0000259" key="2">
    <source>
        <dbReference type="Pfam" id="PF20695"/>
    </source>
</evidence>
<dbReference type="PANTHER" id="PTHR30108:SF7">
    <property type="entry name" value="3-POLYPRENYL-4-HYDROXYBENZOATE DECARBOXYLASE"/>
    <property type="match status" value="1"/>
</dbReference>
<dbReference type="InterPro" id="IPR049381">
    <property type="entry name" value="UbiD-like_C"/>
</dbReference>
<dbReference type="InterPro" id="IPR002830">
    <property type="entry name" value="UbiD"/>
</dbReference>
<dbReference type="Pfam" id="PF20696">
    <property type="entry name" value="UbiD_C"/>
    <property type="match status" value="1"/>
</dbReference>
<dbReference type="InterPro" id="IPR048304">
    <property type="entry name" value="UbiD_Rift_dom"/>
</dbReference>
<dbReference type="Pfam" id="PF01977">
    <property type="entry name" value="UbiD"/>
    <property type="match status" value="1"/>
</dbReference>
<reference evidence="4 5" key="1">
    <citation type="submission" date="2016-10" db="EMBL/GenBank/DDBJ databases">
        <authorList>
            <person name="de Groot N.N."/>
        </authorList>
    </citation>
    <scope>NUCLEOTIDE SEQUENCE [LARGE SCALE GENOMIC DNA]</scope>
    <source>
        <strain evidence="4 5">47C3B</strain>
    </source>
</reference>
<evidence type="ECO:0000313" key="5">
    <source>
        <dbReference type="Proteomes" id="UP000199072"/>
    </source>
</evidence>
<feature type="domain" description="3-octaprenyl-4-hydroxybenzoate carboxy-lyase-like C-terminal" evidence="3">
    <location>
        <begin position="325"/>
        <end position="457"/>
    </location>
</feature>
<dbReference type="GO" id="GO:0016831">
    <property type="term" value="F:carboxy-lyase activity"/>
    <property type="evidence" value="ECO:0007669"/>
    <property type="project" value="InterPro"/>
</dbReference>
<dbReference type="RefSeq" id="WP_091145199.1">
    <property type="nucleotide sequence ID" value="NZ_FNAI01000002.1"/>
</dbReference>
<protein>
    <submittedName>
        <fullName evidence="4">4-hydroxy-3-polyprenylbenzoate decarboxylase</fullName>
    </submittedName>
</protein>